<evidence type="ECO:0000256" key="1">
    <source>
        <dbReference type="ARBA" id="ARBA00023015"/>
    </source>
</evidence>
<dbReference type="InterPro" id="IPR014757">
    <property type="entry name" value="Tscrpt_reg_IclR_C"/>
</dbReference>
<sequence>MSLSSSEKKYSAPALEKGLDILELLSKDSSPQSTSSIAERLGRSNAEIYRMILVLEQRGYIEKSEDTDGYQVTRKLLQLGTEHEPIKDILEYAQPIMRELAEKTSMSCHIAVESQEQIVVISRVETPSNLSYSVRVGYRRPIVNAASGRVLFSSQPTTKKESMIKTLSKHHSDDEIQVFIKECKKVSKQGYFRAPSAFVMGITDLSCPIIDTDHAVAALTIPYIQRDPELMGIEEVLDELRSAANDISKALTYGIVRKL</sequence>
<dbReference type="EMBL" id="BSOT01000005">
    <property type="protein sequence ID" value="GLR69838.1"/>
    <property type="molecule type" value="Genomic_DNA"/>
</dbReference>
<name>A0AA37SUT8_9ALTE</name>
<feature type="domain" description="IclR-ED" evidence="5">
    <location>
        <begin position="75"/>
        <end position="253"/>
    </location>
</feature>
<dbReference type="InterPro" id="IPR050707">
    <property type="entry name" value="HTH_MetabolicPath_Reg"/>
</dbReference>
<dbReference type="Gene3D" id="1.10.10.10">
    <property type="entry name" value="Winged helix-like DNA-binding domain superfamily/Winged helix DNA-binding domain"/>
    <property type="match status" value="1"/>
</dbReference>
<evidence type="ECO:0000313" key="6">
    <source>
        <dbReference type="EMBL" id="GLR69838.1"/>
    </source>
</evidence>
<comment type="caution">
    <text evidence="6">The sequence shown here is derived from an EMBL/GenBank/DDBJ whole genome shotgun (WGS) entry which is preliminary data.</text>
</comment>
<evidence type="ECO:0000256" key="2">
    <source>
        <dbReference type="ARBA" id="ARBA00023125"/>
    </source>
</evidence>
<dbReference type="PROSITE" id="PS51078">
    <property type="entry name" value="ICLR_ED"/>
    <property type="match status" value="1"/>
</dbReference>
<dbReference type="InterPro" id="IPR036388">
    <property type="entry name" value="WH-like_DNA-bd_sf"/>
</dbReference>
<dbReference type="SUPFAM" id="SSF55781">
    <property type="entry name" value="GAF domain-like"/>
    <property type="match status" value="1"/>
</dbReference>
<evidence type="ECO:0000313" key="7">
    <source>
        <dbReference type="Proteomes" id="UP001156601"/>
    </source>
</evidence>
<protein>
    <submittedName>
        <fullName evidence="6">Transcriptional regulator</fullName>
    </submittedName>
</protein>
<dbReference type="InterPro" id="IPR036390">
    <property type="entry name" value="WH_DNA-bd_sf"/>
</dbReference>
<keyword evidence="1" id="KW-0805">Transcription regulation</keyword>
<proteinExistence type="predicted"/>
<dbReference type="AlphaFoldDB" id="A0AA37SUT8"/>
<dbReference type="PROSITE" id="PS51077">
    <property type="entry name" value="HTH_ICLR"/>
    <property type="match status" value="1"/>
</dbReference>
<dbReference type="GO" id="GO:0003677">
    <property type="term" value="F:DNA binding"/>
    <property type="evidence" value="ECO:0007669"/>
    <property type="project" value="UniProtKB-KW"/>
</dbReference>
<dbReference type="Pfam" id="PF01614">
    <property type="entry name" value="IclR_C"/>
    <property type="match status" value="1"/>
</dbReference>
<feature type="domain" description="HTH iclR-type" evidence="4">
    <location>
        <begin position="12"/>
        <end position="74"/>
    </location>
</feature>
<dbReference type="Pfam" id="PF09339">
    <property type="entry name" value="HTH_IclR"/>
    <property type="match status" value="1"/>
</dbReference>
<organism evidence="6 7">
    <name type="scientific">Agaribacter marinus</name>
    <dbReference type="NCBI Taxonomy" id="1431249"/>
    <lineage>
        <taxon>Bacteria</taxon>
        <taxon>Pseudomonadati</taxon>
        <taxon>Pseudomonadota</taxon>
        <taxon>Gammaproteobacteria</taxon>
        <taxon>Alteromonadales</taxon>
        <taxon>Alteromonadaceae</taxon>
        <taxon>Agaribacter</taxon>
    </lineage>
</organism>
<dbReference type="GO" id="GO:0045892">
    <property type="term" value="P:negative regulation of DNA-templated transcription"/>
    <property type="evidence" value="ECO:0007669"/>
    <property type="project" value="TreeGrafter"/>
</dbReference>
<evidence type="ECO:0000259" key="4">
    <source>
        <dbReference type="PROSITE" id="PS51077"/>
    </source>
</evidence>
<dbReference type="RefSeq" id="WP_284216148.1">
    <property type="nucleotide sequence ID" value="NZ_BSOT01000005.1"/>
</dbReference>
<keyword evidence="3" id="KW-0804">Transcription</keyword>
<accession>A0AA37SUT8</accession>
<dbReference type="Proteomes" id="UP001156601">
    <property type="component" value="Unassembled WGS sequence"/>
</dbReference>
<dbReference type="SMART" id="SM00346">
    <property type="entry name" value="HTH_ICLR"/>
    <property type="match status" value="1"/>
</dbReference>
<dbReference type="PANTHER" id="PTHR30136">
    <property type="entry name" value="HELIX-TURN-HELIX TRANSCRIPTIONAL REGULATOR, ICLR FAMILY"/>
    <property type="match status" value="1"/>
</dbReference>
<dbReference type="GO" id="GO:0003700">
    <property type="term" value="F:DNA-binding transcription factor activity"/>
    <property type="evidence" value="ECO:0007669"/>
    <property type="project" value="TreeGrafter"/>
</dbReference>
<dbReference type="SUPFAM" id="SSF46785">
    <property type="entry name" value="Winged helix' DNA-binding domain"/>
    <property type="match status" value="1"/>
</dbReference>
<dbReference type="InterPro" id="IPR029016">
    <property type="entry name" value="GAF-like_dom_sf"/>
</dbReference>
<dbReference type="PANTHER" id="PTHR30136:SF7">
    <property type="entry name" value="HTH-TYPE TRANSCRIPTIONAL REGULATOR KDGR-RELATED"/>
    <property type="match status" value="1"/>
</dbReference>
<reference evidence="6" key="1">
    <citation type="journal article" date="2014" name="Int. J. Syst. Evol. Microbiol.">
        <title>Complete genome sequence of Corynebacterium casei LMG S-19264T (=DSM 44701T), isolated from a smear-ripened cheese.</title>
        <authorList>
            <consortium name="US DOE Joint Genome Institute (JGI-PGF)"/>
            <person name="Walter F."/>
            <person name="Albersmeier A."/>
            <person name="Kalinowski J."/>
            <person name="Ruckert C."/>
        </authorList>
    </citation>
    <scope>NUCLEOTIDE SEQUENCE</scope>
    <source>
        <strain evidence="6">NBRC 110023</strain>
    </source>
</reference>
<evidence type="ECO:0000256" key="3">
    <source>
        <dbReference type="ARBA" id="ARBA00023163"/>
    </source>
</evidence>
<gene>
    <name evidence="6" type="primary">kdgR</name>
    <name evidence="6" type="ORF">GCM10007852_07460</name>
</gene>
<evidence type="ECO:0000259" key="5">
    <source>
        <dbReference type="PROSITE" id="PS51078"/>
    </source>
</evidence>
<keyword evidence="7" id="KW-1185">Reference proteome</keyword>
<dbReference type="Gene3D" id="3.30.450.40">
    <property type="match status" value="1"/>
</dbReference>
<reference evidence="6" key="2">
    <citation type="submission" date="2023-01" db="EMBL/GenBank/DDBJ databases">
        <title>Draft genome sequence of Agaribacter marinus strain NBRC 110023.</title>
        <authorList>
            <person name="Sun Q."/>
            <person name="Mori K."/>
        </authorList>
    </citation>
    <scope>NUCLEOTIDE SEQUENCE</scope>
    <source>
        <strain evidence="6">NBRC 110023</strain>
    </source>
</reference>
<dbReference type="InterPro" id="IPR005471">
    <property type="entry name" value="Tscrpt_reg_IclR_N"/>
</dbReference>
<keyword evidence="2" id="KW-0238">DNA-binding</keyword>